<keyword evidence="5" id="KW-0679">Respiratory chain</keyword>
<evidence type="ECO:0000256" key="11">
    <source>
        <dbReference type="ARBA" id="ARBA00030192"/>
    </source>
</evidence>
<protein>
    <recommendedName>
        <fullName evidence="3">NADH dehydrogenase [ubiquinone] 1 beta subcomplex subunit 9</fullName>
    </recommendedName>
    <alternativeName>
        <fullName evidence="11">Complex I-B22</fullName>
    </alternativeName>
    <alternativeName>
        <fullName evidence="12">NADH-ubiquinone oxidoreductase B22 subunit</fullName>
    </alternativeName>
</protein>
<dbReference type="InterPro" id="IPR033034">
    <property type="entry name" value="NDUFB9"/>
</dbReference>
<evidence type="ECO:0000256" key="12">
    <source>
        <dbReference type="ARBA" id="ARBA00032528"/>
    </source>
</evidence>
<keyword evidence="9" id="KW-0496">Mitochondrion</keyword>
<evidence type="ECO:0000313" key="13">
    <source>
        <dbReference type="Ensembl" id="ENSEASP00005028928.1"/>
    </source>
</evidence>
<dbReference type="AlphaFoldDB" id="A0A8C4PTI2"/>
<evidence type="ECO:0000256" key="3">
    <source>
        <dbReference type="ARBA" id="ARBA00018684"/>
    </source>
</evidence>
<sequence length="86" mass="10382">FLFLASHHGILVYLTHQQKVLQLSKSVPCHFKSWCIHRDKYWSFAYVMRTWFEEHKNERDLVKATQLLKEPEEEFWRSASMAVCLP</sequence>
<dbReference type="Ensembl" id="ENSEAST00005031435.1">
    <property type="protein sequence ID" value="ENSEASP00005028928.1"/>
    <property type="gene ID" value="ENSEASG00005019694.1"/>
</dbReference>
<keyword evidence="8" id="KW-0007">Acetylation</keyword>
<evidence type="ECO:0000256" key="4">
    <source>
        <dbReference type="ARBA" id="ARBA00022448"/>
    </source>
</evidence>
<keyword evidence="4" id="KW-0813">Transport</keyword>
<keyword evidence="6" id="KW-0999">Mitochondrion inner membrane</keyword>
<comment type="similarity">
    <text evidence="2">Belongs to the complex I LYR family.</text>
</comment>
<accession>A0A8C4PTI2</accession>
<organism evidence="13">
    <name type="scientific">Equus asinus asinus</name>
    <dbReference type="NCBI Taxonomy" id="83772"/>
    <lineage>
        <taxon>Eukaryota</taxon>
        <taxon>Metazoa</taxon>
        <taxon>Chordata</taxon>
        <taxon>Craniata</taxon>
        <taxon>Vertebrata</taxon>
        <taxon>Euteleostomi</taxon>
        <taxon>Mammalia</taxon>
        <taxon>Eutheria</taxon>
        <taxon>Laurasiatheria</taxon>
        <taxon>Perissodactyla</taxon>
        <taxon>Equidae</taxon>
        <taxon>Equus</taxon>
    </lineage>
</organism>
<evidence type="ECO:0000256" key="7">
    <source>
        <dbReference type="ARBA" id="ARBA00022982"/>
    </source>
</evidence>
<evidence type="ECO:0000256" key="5">
    <source>
        <dbReference type="ARBA" id="ARBA00022660"/>
    </source>
</evidence>
<dbReference type="InterPro" id="IPR045292">
    <property type="entry name" value="Complex1_LYR_NDUFB9_LYRM3"/>
</dbReference>
<dbReference type="PANTHER" id="PTHR12868">
    <property type="entry name" value="NADH-UBIQUINONE OXIDOREDUCTASE B22 SUBUNIT"/>
    <property type="match status" value="1"/>
</dbReference>
<name>A0A8C4PTI2_EQUAS</name>
<evidence type="ECO:0000256" key="1">
    <source>
        <dbReference type="ARBA" id="ARBA00004443"/>
    </source>
</evidence>
<dbReference type="CDD" id="cd20263">
    <property type="entry name" value="Complex1_LYR_NDUFB9_LYRM3"/>
    <property type="match status" value="1"/>
</dbReference>
<evidence type="ECO:0000256" key="8">
    <source>
        <dbReference type="ARBA" id="ARBA00022990"/>
    </source>
</evidence>
<comment type="subcellular location">
    <subcellularLocation>
        <location evidence="1">Mitochondrion inner membrane</location>
        <topology evidence="1">Peripheral membrane protein</topology>
        <orientation evidence="1">Matrix side</orientation>
    </subcellularLocation>
</comment>
<dbReference type="PANTHER" id="PTHR12868:SF0">
    <property type="entry name" value="NADH DEHYDROGENASE [UBIQUINONE] 1 BETA SUBCOMPLEX SUBUNIT 9"/>
    <property type="match status" value="1"/>
</dbReference>
<dbReference type="GO" id="GO:0006120">
    <property type="term" value="P:mitochondrial electron transport, NADH to ubiquinone"/>
    <property type="evidence" value="ECO:0007669"/>
    <property type="project" value="InterPro"/>
</dbReference>
<evidence type="ECO:0000256" key="2">
    <source>
        <dbReference type="ARBA" id="ARBA00009508"/>
    </source>
</evidence>
<keyword evidence="7" id="KW-0249">Electron transport</keyword>
<dbReference type="OMA" id="FWRSASM"/>
<reference evidence="13" key="1">
    <citation type="submission" date="2023-03" db="UniProtKB">
        <authorList>
            <consortium name="Ensembl"/>
        </authorList>
    </citation>
    <scope>IDENTIFICATION</scope>
</reference>
<evidence type="ECO:0000256" key="9">
    <source>
        <dbReference type="ARBA" id="ARBA00023128"/>
    </source>
</evidence>
<dbReference type="GO" id="GO:0005743">
    <property type="term" value="C:mitochondrial inner membrane"/>
    <property type="evidence" value="ECO:0007669"/>
    <property type="project" value="UniProtKB-SubCell"/>
</dbReference>
<keyword evidence="10" id="KW-0472">Membrane</keyword>
<proteinExistence type="inferred from homology"/>
<evidence type="ECO:0000256" key="10">
    <source>
        <dbReference type="ARBA" id="ARBA00023136"/>
    </source>
</evidence>
<evidence type="ECO:0000256" key="6">
    <source>
        <dbReference type="ARBA" id="ARBA00022792"/>
    </source>
</evidence>